<reference evidence="2 3" key="1">
    <citation type="journal article" date="2010" name="Nature">
        <title>Comparative genomics reveals mobile pathogenicity chromosomes in Fusarium.</title>
        <authorList>
            <person name="Ma L.J."/>
            <person name="van der Does H.C."/>
            <person name="Borkovich K.A."/>
            <person name="Coleman J.J."/>
            <person name="Daboussi M.J."/>
            <person name="Di Pietro A."/>
            <person name="Dufresne M."/>
            <person name="Freitag M."/>
            <person name="Grabherr M."/>
            <person name="Henrissat B."/>
            <person name="Houterman P.M."/>
            <person name="Kang S."/>
            <person name="Shim W.B."/>
            <person name="Woloshuk C."/>
            <person name="Xie X."/>
            <person name="Xu J.R."/>
            <person name="Antoniw J."/>
            <person name="Baker S.E."/>
            <person name="Bluhm B.H."/>
            <person name="Breakspear A."/>
            <person name="Brown D.W."/>
            <person name="Butchko R.A."/>
            <person name="Chapman S."/>
            <person name="Coulson R."/>
            <person name="Coutinho P.M."/>
            <person name="Danchin E.G."/>
            <person name="Diener A."/>
            <person name="Gale L.R."/>
            <person name="Gardiner D.M."/>
            <person name="Goff S."/>
            <person name="Hammond-Kosack K.E."/>
            <person name="Hilburn K."/>
            <person name="Hua-Van A."/>
            <person name="Jonkers W."/>
            <person name="Kazan K."/>
            <person name="Kodira C.D."/>
            <person name="Koehrsen M."/>
            <person name="Kumar L."/>
            <person name="Lee Y.H."/>
            <person name="Li L."/>
            <person name="Manners J.M."/>
            <person name="Miranda-Saavedra D."/>
            <person name="Mukherjee M."/>
            <person name="Park G."/>
            <person name="Park J."/>
            <person name="Park S.Y."/>
            <person name="Proctor R.H."/>
            <person name="Regev A."/>
            <person name="Ruiz-Roldan M.C."/>
            <person name="Sain D."/>
            <person name="Sakthikumar S."/>
            <person name="Sykes S."/>
            <person name="Schwartz D.C."/>
            <person name="Turgeon B.G."/>
            <person name="Wapinski I."/>
            <person name="Yoder O."/>
            <person name="Young S."/>
            <person name="Zeng Q."/>
            <person name="Zhou S."/>
            <person name="Galagan J."/>
            <person name="Cuomo C.A."/>
            <person name="Kistler H.C."/>
            <person name="Rep M."/>
        </authorList>
    </citation>
    <scope>NUCLEOTIDE SEQUENCE [LARGE SCALE GENOMIC DNA]</scope>
    <source>
        <strain evidence="3">M3125 / FGSC 7600</strain>
    </source>
</reference>
<dbReference type="RefSeq" id="XP_018761775.1">
    <property type="nucleotide sequence ID" value="XM_018902925.1"/>
</dbReference>
<keyword evidence="1" id="KW-1133">Transmembrane helix</keyword>
<feature type="transmembrane region" description="Helical" evidence="1">
    <location>
        <begin position="14"/>
        <end position="32"/>
    </location>
</feature>
<name>W7N791_GIBM7</name>
<dbReference type="EMBL" id="DS022264">
    <property type="protein sequence ID" value="EWG55584.1"/>
    <property type="molecule type" value="Genomic_DNA"/>
</dbReference>
<keyword evidence="1" id="KW-0812">Transmembrane</keyword>
<feature type="transmembrane region" description="Helical" evidence="1">
    <location>
        <begin position="147"/>
        <end position="164"/>
    </location>
</feature>
<dbReference type="Gene3D" id="1.20.1250.20">
    <property type="entry name" value="MFS general substrate transporter like domains"/>
    <property type="match status" value="1"/>
</dbReference>
<dbReference type="SUPFAM" id="SSF103473">
    <property type="entry name" value="MFS general substrate transporter"/>
    <property type="match status" value="1"/>
</dbReference>
<dbReference type="Proteomes" id="UP000009096">
    <property type="component" value="Chromosome 8"/>
</dbReference>
<dbReference type="GeneID" id="30070901"/>
<feature type="transmembrane region" description="Helical" evidence="1">
    <location>
        <begin position="38"/>
        <end position="61"/>
    </location>
</feature>
<dbReference type="InterPro" id="IPR050327">
    <property type="entry name" value="Proton-linked_MCT"/>
</dbReference>
<keyword evidence="3" id="KW-1185">Reference proteome</keyword>
<dbReference type="InterPro" id="IPR036259">
    <property type="entry name" value="MFS_trans_sf"/>
</dbReference>
<dbReference type="VEuPathDB" id="FungiDB:FVEG_13566"/>
<dbReference type="PANTHER" id="PTHR11360:SF287">
    <property type="entry name" value="MFS MONOCARBOXYLATE TRANSPORTER"/>
    <property type="match status" value="1"/>
</dbReference>
<dbReference type="PANTHER" id="PTHR11360">
    <property type="entry name" value="MONOCARBOXYLATE TRANSPORTER"/>
    <property type="match status" value="1"/>
</dbReference>
<evidence type="ECO:0000313" key="3">
    <source>
        <dbReference type="Proteomes" id="UP000009096"/>
    </source>
</evidence>
<dbReference type="OrthoDB" id="2213137at2759"/>
<evidence type="ECO:0000256" key="1">
    <source>
        <dbReference type="SAM" id="Phobius"/>
    </source>
</evidence>
<evidence type="ECO:0000313" key="2">
    <source>
        <dbReference type="EMBL" id="EWG55584.1"/>
    </source>
</evidence>
<feature type="transmembrane region" description="Helical" evidence="1">
    <location>
        <begin position="73"/>
        <end position="95"/>
    </location>
</feature>
<dbReference type="KEGG" id="fvr:FVEG_13566"/>
<feature type="transmembrane region" description="Helical" evidence="1">
    <location>
        <begin position="210"/>
        <end position="229"/>
    </location>
</feature>
<proteinExistence type="predicted"/>
<protein>
    <recommendedName>
        <fullName evidence="4">Major facilitator superfamily (MFS) profile domain-containing protein</fullName>
    </recommendedName>
</protein>
<sequence>MSVIQKYQQWQRQMIWVGWPICISGLVAGSFANTLETLILTQVVAYGVGFLILSYPMLVMVNEYWITRREMAYELLCGASGVSGTVMPFVVYALLSKYDYQTTPSAVAVGLAVLTGPLIPFLYGRLPPSAHVNTPKTNWSFFKSPLFWLYSISRLFQGFGYFFPSFYLSSFATSLDLIERSGPVLLAVTSASQVTGQFAFGYLSDRKIPLNVLASTSTLVAAVTTVTMWRLAESFPVPIGYATLYGFLDDATAGPIVFGQLKFGKGVGNVLTGLISDPLVHNNSALHHLSAAESLIP</sequence>
<feature type="transmembrane region" description="Helical" evidence="1">
    <location>
        <begin position="184"/>
        <end position="203"/>
    </location>
</feature>
<evidence type="ECO:0008006" key="4">
    <source>
        <dbReference type="Google" id="ProtNLM"/>
    </source>
</evidence>
<dbReference type="AlphaFoldDB" id="W7N791"/>
<gene>
    <name evidence="2" type="ORF">FVEG_13566</name>
</gene>
<feature type="transmembrane region" description="Helical" evidence="1">
    <location>
        <begin position="107"/>
        <end position="126"/>
    </location>
</feature>
<organism evidence="2 3">
    <name type="scientific">Gibberella moniliformis (strain M3125 / FGSC 7600)</name>
    <name type="common">Maize ear and stalk rot fungus</name>
    <name type="synonym">Fusarium verticillioides</name>
    <dbReference type="NCBI Taxonomy" id="334819"/>
    <lineage>
        <taxon>Eukaryota</taxon>
        <taxon>Fungi</taxon>
        <taxon>Dikarya</taxon>
        <taxon>Ascomycota</taxon>
        <taxon>Pezizomycotina</taxon>
        <taxon>Sordariomycetes</taxon>
        <taxon>Hypocreomycetidae</taxon>
        <taxon>Hypocreales</taxon>
        <taxon>Nectriaceae</taxon>
        <taxon>Fusarium</taxon>
        <taxon>Fusarium fujikuroi species complex</taxon>
    </lineage>
</organism>
<dbReference type="EMBL" id="CM000585">
    <property type="protein sequence ID" value="EWG55584.1"/>
    <property type="molecule type" value="Genomic_DNA"/>
</dbReference>
<accession>W7N791</accession>
<keyword evidence="1" id="KW-0472">Membrane</keyword>